<dbReference type="Gene3D" id="3.40.630.30">
    <property type="match status" value="1"/>
</dbReference>
<dbReference type="EMBL" id="JAOTIF010000016">
    <property type="protein sequence ID" value="MCU7550987.1"/>
    <property type="molecule type" value="Genomic_DNA"/>
</dbReference>
<dbReference type="SUPFAM" id="SSF55729">
    <property type="entry name" value="Acyl-CoA N-acyltransferases (Nat)"/>
    <property type="match status" value="1"/>
</dbReference>
<accession>A0A9X3BIA0</accession>
<evidence type="ECO:0000313" key="2">
    <source>
        <dbReference type="EMBL" id="MCU7550987.1"/>
    </source>
</evidence>
<sequence>MEVITVTRGEYSITTDKSKLDIEAIHDFLSNQSYWSRNIPLDTVKKSIEHSLNFGLLHVDKQIGYARVISDFSTIAYLGDVYVLPEYRGRGFSKWLMEQVMRHPELQGLRRWILLTSSAHELYKKFGWTEVAKPEIYMELFNPNVYKGRE</sequence>
<proteinExistence type="predicted"/>
<feature type="domain" description="N-acetyltransferase" evidence="1">
    <location>
        <begin position="12"/>
        <end position="143"/>
    </location>
</feature>
<organism evidence="2 3">
    <name type="scientific">Paraflavisolibacter caeni</name>
    <dbReference type="NCBI Taxonomy" id="2982496"/>
    <lineage>
        <taxon>Bacteria</taxon>
        <taxon>Pseudomonadati</taxon>
        <taxon>Bacteroidota</taxon>
        <taxon>Chitinophagia</taxon>
        <taxon>Chitinophagales</taxon>
        <taxon>Chitinophagaceae</taxon>
        <taxon>Paraflavisolibacter</taxon>
    </lineage>
</organism>
<keyword evidence="3" id="KW-1185">Reference proteome</keyword>
<dbReference type="CDD" id="cd04301">
    <property type="entry name" value="NAT_SF"/>
    <property type="match status" value="1"/>
</dbReference>
<dbReference type="PANTHER" id="PTHR43233:SF1">
    <property type="entry name" value="FAMILY N-ACETYLTRANSFERASE, PUTATIVE (AFU_ORTHOLOGUE AFUA_6G03350)-RELATED"/>
    <property type="match status" value="1"/>
</dbReference>
<dbReference type="Pfam" id="PF00583">
    <property type="entry name" value="Acetyltransf_1"/>
    <property type="match status" value="1"/>
</dbReference>
<reference evidence="2" key="2">
    <citation type="submission" date="2023-04" db="EMBL/GenBank/DDBJ databases">
        <title>Paracnuella aquatica gen. nov., sp. nov., a member of the family Chitinophagaceae isolated from a hot spring.</title>
        <authorList>
            <person name="Wang C."/>
        </authorList>
    </citation>
    <scope>NUCLEOTIDE SEQUENCE</scope>
    <source>
        <strain evidence="2">LB-8</strain>
    </source>
</reference>
<reference evidence="2" key="1">
    <citation type="submission" date="2022-09" db="EMBL/GenBank/DDBJ databases">
        <authorList>
            <person name="Yuan C."/>
            <person name="Ke Z."/>
        </authorList>
    </citation>
    <scope>NUCLEOTIDE SEQUENCE</scope>
    <source>
        <strain evidence="2">LB-8</strain>
    </source>
</reference>
<dbReference type="RefSeq" id="WP_279298426.1">
    <property type="nucleotide sequence ID" value="NZ_JAOTIF010000016.1"/>
</dbReference>
<comment type="caution">
    <text evidence="2">The sequence shown here is derived from an EMBL/GenBank/DDBJ whole genome shotgun (WGS) entry which is preliminary data.</text>
</comment>
<evidence type="ECO:0000259" key="1">
    <source>
        <dbReference type="PROSITE" id="PS51186"/>
    </source>
</evidence>
<dbReference type="Proteomes" id="UP001155483">
    <property type="component" value="Unassembled WGS sequence"/>
</dbReference>
<dbReference type="PANTHER" id="PTHR43233">
    <property type="entry name" value="FAMILY N-ACETYLTRANSFERASE, PUTATIVE (AFU_ORTHOLOGUE AFUA_6G03350)-RELATED"/>
    <property type="match status" value="1"/>
</dbReference>
<dbReference type="AlphaFoldDB" id="A0A9X3BIA0"/>
<dbReference type="InterPro" id="IPR016181">
    <property type="entry name" value="Acyl_CoA_acyltransferase"/>
</dbReference>
<dbReference type="InterPro" id="IPR000182">
    <property type="entry name" value="GNAT_dom"/>
</dbReference>
<protein>
    <submittedName>
        <fullName evidence="2">GNAT family N-acetyltransferase</fullName>
    </submittedName>
</protein>
<dbReference type="PROSITE" id="PS51186">
    <property type="entry name" value="GNAT"/>
    <property type="match status" value="1"/>
</dbReference>
<name>A0A9X3BIA0_9BACT</name>
<dbReference type="GO" id="GO:0016747">
    <property type="term" value="F:acyltransferase activity, transferring groups other than amino-acyl groups"/>
    <property type="evidence" value="ECO:0007669"/>
    <property type="project" value="InterPro"/>
</dbReference>
<dbReference type="InterPro" id="IPR053144">
    <property type="entry name" value="Acetyltransferase_Butenolide"/>
</dbReference>
<gene>
    <name evidence="2" type="ORF">OCK74_17850</name>
</gene>
<evidence type="ECO:0000313" key="3">
    <source>
        <dbReference type="Proteomes" id="UP001155483"/>
    </source>
</evidence>